<dbReference type="eggNOG" id="COG3706">
    <property type="taxonomic scope" value="Bacteria"/>
</dbReference>
<gene>
    <name evidence="3" type="ordered locus">COPRO5265_0146</name>
</gene>
<dbReference type="SMART" id="SM00267">
    <property type="entry name" value="GGDEF"/>
    <property type="match status" value="1"/>
</dbReference>
<dbReference type="eggNOG" id="COG0457">
    <property type="taxonomic scope" value="Bacteria"/>
</dbReference>
<dbReference type="GO" id="GO:1902201">
    <property type="term" value="P:negative regulation of bacterial-type flagellum-dependent cell motility"/>
    <property type="evidence" value="ECO:0007669"/>
    <property type="project" value="TreeGrafter"/>
</dbReference>
<dbReference type="GO" id="GO:0043709">
    <property type="term" value="P:cell adhesion involved in single-species biofilm formation"/>
    <property type="evidence" value="ECO:0007669"/>
    <property type="project" value="TreeGrafter"/>
</dbReference>
<dbReference type="NCBIfam" id="TIGR00254">
    <property type="entry name" value="GGDEF"/>
    <property type="match status" value="1"/>
</dbReference>
<proteinExistence type="predicted"/>
<dbReference type="SUPFAM" id="SSF48452">
    <property type="entry name" value="TPR-like"/>
    <property type="match status" value="1"/>
</dbReference>
<evidence type="ECO:0000259" key="2">
    <source>
        <dbReference type="PROSITE" id="PS50887"/>
    </source>
</evidence>
<protein>
    <recommendedName>
        <fullName evidence="1">diguanylate cyclase</fullName>
        <ecNumber evidence="1">2.7.7.65</ecNumber>
    </recommendedName>
</protein>
<accession>B5Y6W9</accession>
<dbReference type="InterPro" id="IPR000160">
    <property type="entry name" value="GGDEF_dom"/>
</dbReference>
<dbReference type="STRING" id="309798.COPRO5265_0146"/>
<reference evidence="3 4" key="2">
    <citation type="journal article" date="2014" name="Genome Announc.">
        <title>Complete Genome Sequence of Coprothermobacter proteolyticus DSM 5265.</title>
        <authorList>
            <person name="Alexiev A."/>
            <person name="Coil D.A."/>
            <person name="Badger J.H."/>
            <person name="Enticknap J."/>
            <person name="Ward N."/>
            <person name="Robb F.T."/>
            <person name="Eisen J.A."/>
        </authorList>
    </citation>
    <scope>NUCLEOTIDE SEQUENCE [LARGE SCALE GENOMIC DNA]</scope>
    <source>
        <strain evidence="4">ATCC 35245 / DSM 5265 / OCM 4 / BT</strain>
    </source>
</reference>
<dbReference type="PANTHER" id="PTHR45138">
    <property type="entry name" value="REGULATORY COMPONENTS OF SENSORY TRANSDUCTION SYSTEM"/>
    <property type="match status" value="1"/>
</dbReference>
<dbReference type="GO" id="GO:0005886">
    <property type="term" value="C:plasma membrane"/>
    <property type="evidence" value="ECO:0007669"/>
    <property type="project" value="TreeGrafter"/>
</dbReference>
<dbReference type="PROSITE" id="PS50887">
    <property type="entry name" value="GGDEF"/>
    <property type="match status" value="1"/>
</dbReference>
<dbReference type="EC" id="2.7.7.65" evidence="1"/>
<dbReference type="Gene3D" id="3.30.70.270">
    <property type="match status" value="1"/>
</dbReference>
<dbReference type="GO" id="GO:0052621">
    <property type="term" value="F:diguanylate cyclase activity"/>
    <property type="evidence" value="ECO:0007669"/>
    <property type="project" value="UniProtKB-EC"/>
</dbReference>
<dbReference type="InterPro" id="IPR050469">
    <property type="entry name" value="Diguanylate_Cyclase"/>
</dbReference>
<dbReference type="InterPro" id="IPR011990">
    <property type="entry name" value="TPR-like_helical_dom_sf"/>
</dbReference>
<name>B5Y6W9_COPPD</name>
<feature type="domain" description="GGDEF" evidence="2">
    <location>
        <begin position="933"/>
        <end position="1059"/>
    </location>
</feature>
<reference evidence="4" key="1">
    <citation type="submission" date="2008-08" db="EMBL/GenBank/DDBJ databases">
        <title>The complete genome sequence of Coprothermobacter proteolyticus strain ATCC 5245 / DSM 5265 / BT.</title>
        <authorList>
            <person name="Dodson R.J."/>
            <person name="Durkin A.S."/>
            <person name="Wu M."/>
            <person name="Eisen J."/>
            <person name="Sutton G."/>
        </authorList>
    </citation>
    <scope>NUCLEOTIDE SEQUENCE [LARGE SCALE GENOMIC DNA]</scope>
    <source>
        <strain evidence="4">ATCC 35245 / DSM 5265 / OCM 4 / BT</strain>
    </source>
</reference>
<dbReference type="CDD" id="cd01949">
    <property type="entry name" value="GGDEF"/>
    <property type="match status" value="1"/>
</dbReference>
<dbReference type="Proteomes" id="UP000001732">
    <property type="component" value="Chromosome"/>
</dbReference>
<dbReference type="InterPro" id="IPR043128">
    <property type="entry name" value="Rev_trsase/Diguanyl_cyclase"/>
</dbReference>
<evidence type="ECO:0000313" key="3">
    <source>
        <dbReference type="EMBL" id="ACI17120.1"/>
    </source>
</evidence>
<organism evidence="3 4">
    <name type="scientific">Coprothermobacter proteolyticus (strain ATCC 35245 / DSM 5265 / OCM 4 / BT)</name>
    <dbReference type="NCBI Taxonomy" id="309798"/>
    <lineage>
        <taxon>Bacteria</taxon>
        <taxon>Pseudomonadati</taxon>
        <taxon>Coprothermobacterota</taxon>
        <taxon>Coprothermobacteria</taxon>
        <taxon>Coprothermobacterales</taxon>
        <taxon>Coprothermobacteraceae</taxon>
        <taxon>Coprothermobacter</taxon>
    </lineage>
</organism>
<dbReference type="EMBL" id="CP001145">
    <property type="protein sequence ID" value="ACI17120.1"/>
    <property type="molecule type" value="Genomic_DNA"/>
</dbReference>
<dbReference type="AlphaFoldDB" id="B5Y6W9"/>
<evidence type="ECO:0000313" key="4">
    <source>
        <dbReference type="Proteomes" id="UP000001732"/>
    </source>
</evidence>
<keyword evidence="4" id="KW-1185">Reference proteome</keyword>
<dbReference type="InterPro" id="IPR029787">
    <property type="entry name" value="Nucleotide_cyclase"/>
</dbReference>
<dbReference type="KEGG" id="cpo:COPRO5265_0146"/>
<sequence length="1059" mass="120809">MPMFHFCHLTFELCLFAFLDYNFIMFQEWEGLLQNTKGIVFIDIPTGKGRTYTLKQLKKVCKVKSLYSLYYSPLTGVGQLFFDLLNGVREDFLEEFPEHGPVIRRYLHHRFYPALSSFKPYRPLTVSQEQTLLLSAMVDLVRASGIKYWFIDDWLQDDYNYLFSVVLPELVAATDITVVVVGDAFPREWAETVLENSSLDAFFGDDCLAKYCRTFGFSEQDIEKMISETEGNWHELLFLCQTRATNLSDALKRAMSALPEQACDLLNGFAVMAERNSAFIKDILLGEQRDYSALEKLEQLHLVFWESPLYRFPSPRVRELVRERIPQSEQKAILESVTDAMAKVGYSDYWGRIATRYRTWGKRKKEAFALLMELREKKGTAEVMKTIDRLDQLGVNGPGYRRLKSLCQYWTNNLQGAVETLKALKNPNLVDLANLIRFLSYSGQIAEADRLASGLLRDREVICNSLFFPRIAGDLSLPFVLKGRYREGLELLEQFLEVIVGKPYLREHLGVYYNSLGVLLAYNGRLYASYDALQRGLEVMGSLEGSEVHLRLLINLSDTALELEGPSASFKYVNAAFRSTAPCNLALRAVALSNYCATYFQFMGLPKEALEELISLMPEADTKTRFDVGEVVVGTYWLSGMGNLAKSVLTMMSAENDEQHFRYAVFQAALGLCSWSEESFPSIGLSSSFPLYPVMWLYKENPEKLKGLSLFSSDRPIVLFFRALRQRDTVENLMAFAVRAEHGWYLADAMFIYELLASLVEGEEKAAFLEEALRLATLLGFSEKARLLRKQIHELNIPLVHSMNLQMLEKSLLSLPLEQATISGFIKYLGNILSHFYEDFFLSISWGEEIYRTGRERVSGFAIDMCLPPFWGTFVVKNGNVADALVLKAVLLSVERVWGIRYGTNDALTGLFNRNFGLEVLNRLWSDYERSGRSFSVIFMDVDNLKNINDTLGHPVGDQVLREVAFGLKKHLRQSDFAVRWGGDEFLVILLQSDEQGAQKVAERIEMELANSPMPVGLSYGIVEAKEVLTLEELLRTSDARMYLQKRSKKTRKGEDERT</sequence>
<dbReference type="SUPFAM" id="SSF55073">
    <property type="entry name" value="Nucleotide cyclase"/>
    <property type="match status" value="1"/>
</dbReference>
<dbReference type="Pfam" id="PF00990">
    <property type="entry name" value="GGDEF"/>
    <property type="match status" value="1"/>
</dbReference>
<dbReference type="PANTHER" id="PTHR45138:SF23">
    <property type="entry name" value="SIGNALING PROTEIN"/>
    <property type="match status" value="1"/>
</dbReference>
<evidence type="ECO:0000256" key="1">
    <source>
        <dbReference type="ARBA" id="ARBA00012528"/>
    </source>
</evidence>